<gene>
    <name evidence="2" type="ORF">GCM10017566_15900</name>
</gene>
<evidence type="ECO:0000313" key="2">
    <source>
        <dbReference type="EMBL" id="GHF43873.1"/>
    </source>
</evidence>
<dbReference type="Proteomes" id="UP000658656">
    <property type="component" value="Unassembled WGS sequence"/>
</dbReference>
<evidence type="ECO:0000313" key="3">
    <source>
        <dbReference type="Proteomes" id="UP000658656"/>
    </source>
</evidence>
<dbReference type="EMBL" id="BNAV01000002">
    <property type="protein sequence ID" value="GHF43873.1"/>
    <property type="molecule type" value="Genomic_DNA"/>
</dbReference>
<proteinExistence type="predicted"/>
<dbReference type="RefSeq" id="WP_145938926.1">
    <property type="nucleotide sequence ID" value="NZ_BNAV01000002.1"/>
</dbReference>
<reference evidence="2" key="1">
    <citation type="journal article" date="2014" name="Int. J. Syst. Evol. Microbiol.">
        <title>Complete genome sequence of Corynebacterium casei LMG S-19264T (=DSM 44701T), isolated from a smear-ripened cheese.</title>
        <authorList>
            <consortium name="US DOE Joint Genome Institute (JGI-PGF)"/>
            <person name="Walter F."/>
            <person name="Albersmeier A."/>
            <person name="Kalinowski J."/>
            <person name="Ruckert C."/>
        </authorList>
    </citation>
    <scope>NUCLEOTIDE SEQUENCE</scope>
    <source>
        <strain evidence="2">CGMCC 4.7679</strain>
    </source>
</reference>
<feature type="region of interest" description="Disordered" evidence="1">
    <location>
        <begin position="77"/>
        <end position="96"/>
    </location>
</feature>
<keyword evidence="3" id="KW-1185">Reference proteome</keyword>
<protein>
    <recommendedName>
        <fullName evidence="4">YbaB/EbfC family nucleoid-associated protein</fullName>
    </recommendedName>
</protein>
<reference evidence="2" key="2">
    <citation type="submission" date="2020-09" db="EMBL/GenBank/DDBJ databases">
        <authorList>
            <person name="Sun Q."/>
            <person name="Zhou Y."/>
        </authorList>
    </citation>
    <scope>NUCLEOTIDE SEQUENCE</scope>
    <source>
        <strain evidence="2">CGMCC 4.7679</strain>
    </source>
</reference>
<dbReference type="OrthoDB" id="3628320at2"/>
<dbReference type="AlphaFoldDB" id="A0A8H9IV72"/>
<dbReference type="InterPro" id="IPR036894">
    <property type="entry name" value="YbaB-like_sf"/>
</dbReference>
<name>A0A8H9IV72_9PSEU</name>
<comment type="caution">
    <text evidence="2">The sequence shown here is derived from an EMBL/GenBank/DDBJ whole genome shotgun (WGS) entry which is preliminary data.</text>
</comment>
<dbReference type="Gene3D" id="3.30.1310.10">
    <property type="entry name" value="Nucleoid-associated protein YbaB-like domain"/>
    <property type="match status" value="1"/>
</dbReference>
<accession>A0A8H9IV72</accession>
<sequence>MSDIIGKASADGVTVEVGVGGRLRSVKLTPQAMRYGASYLARTVVDVATRATAKANQRYAQTLGRDARVSEALGLGYDPELASDDDFDRDWTRDDR</sequence>
<evidence type="ECO:0008006" key="4">
    <source>
        <dbReference type="Google" id="ProtNLM"/>
    </source>
</evidence>
<organism evidence="2 3">
    <name type="scientific">Amycolatopsis bartoniae</name>
    <dbReference type="NCBI Taxonomy" id="941986"/>
    <lineage>
        <taxon>Bacteria</taxon>
        <taxon>Bacillati</taxon>
        <taxon>Actinomycetota</taxon>
        <taxon>Actinomycetes</taxon>
        <taxon>Pseudonocardiales</taxon>
        <taxon>Pseudonocardiaceae</taxon>
        <taxon>Amycolatopsis</taxon>
    </lineage>
</organism>
<evidence type="ECO:0000256" key="1">
    <source>
        <dbReference type="SAM" id="MobiDB-lite"/>
    </source>
</evidence>